<dbReference type="SUPFAM" id="SSF52540">
    <property type="entry name" value="P-loop containing nucleoside triphosphate hydrolases"/>
    <property type="match status" value="1"/>
</dbReference>
<dbReference type="InterPro" id="IPR057342">
    <property type="entry name" value="DEXDc_RapA"/>
</dbReference>
<evidence type="ECO:0000259" key="1">
    <source>
        <dbReference type="PROSITE" id="PS51192"/>
    </source>
</evidence>
<dbReference type="SMART" id="SM00487">
    <property type="entry name" value="DEXDc"/>
    <property type="match status" value="1"/>
</dbReference>
<name>A0A1V1P1N0_9BACT</name>
<gene>
    <name evidence="2" type="ORF">OMM_04407</name>
</gene>
<dbReference type="CDD" id="cd18011">
    <property type="entry name" value="DEXDc_RapA"/>
    <property type="match status" value="1"/>
</dbReference>
<dbReference type="Proteomes" id="UP000189670">
    <property type="component" value="Unassembled WGS sequence"/>
</dbReference>
<dbReference type="PROSITE" id="PS51192">
    <property type="entry name" value="HELICASE_ATP_BIND_1"/>
    <property type="match status" value="1"/>
</dbReference>
<organism evidence="2 3">
    <name type="scientific">Candidatus Magnetoglobus multicellularis str. Araruama</name>
    <dbReference type="NCBI Taxonomy" id="890399"/>
    <lineage>
        <taxon>Bacteria</taxon>
        <taxon>Pseudomonadati</taxon>
        <taxon>Thermodesulfobacteriota</taxon>
        <taxon>Desulfobacteria</taxon>
        <taxon>Desulfobacterales</taxon>
        <taxon>Desulfobacteraceae</taxon>
        <taxon>Candidatus Magnetoglobus</taxon>
    </lineage>
</organism>
<proteinExistence type="predicted"/>
<evidence type="ECO:0000313" key="2">
    <source>
        <dbReference type="EMBL" id="ETR68704.1"/>
    </source>
</evidence>
<feature type="domain" description="Helicase ATP-binding" evidence="1">
    <location>
        <begin position="146"/>
        <end position="322"/>
    </location>
</feature>
<dbReference type="InterPro" id="IPR027417">
    <property type="entry name" value="P-loop_NTPase"/>
</dbReference>
<dbReference type="InterPro" id="IPR038718">
    <property type="entry name" value="SNF2-like_sf"/>
</dbReference>
<dbReference type="GO" id="GO:0005524">
    <property type="term" value="F:ATP binding"/>
    <property type="evidence" value="ECO:0007669"/>
    <property type="project" value="UniProtKB-KW"/>
</dbReference>
<dbReference type="Pfam" id="PF00176">
    <property type="entry name" value="SNF2-rel_dom"/>
    <property type="match status" value="1"/>
</dbReference>
<dbReference type="AlphaFoldDB" id="A0A1V1P1N0"/>
<dbReference type="InterPro" id="IPR000330">
    <property type="entry name" value="SNF2_N"/>
</dbReference>
<accession>A0A1V1P1N0</accession>
<reference evidence="3" key="1">
    <citation type="submission" date="2012-11" db="EMBL/GenBank/DDBJ databases">
        <authorList>
            <person name="Lucero-Rivera Y.E."/>
            <person name="Tovar-Ramirez D."/>
        </authorList>
    </citation>
    <scope>NUCLEOTIDE SEQUENCE [LARGE SCALE GENOMIC DNA]</scope>
    <source>
        <strain evidence="3">Araruama</strain>
    </source>
</reference>
<dbReference type="Gene3D" id="3.40.50.10810">
    <property type="entry name" value="Tandem AAA-ATPase domain"/>
    <property type="match status" value="1"/>
</dbReference>
<dbReference type="PANTHER" id="PTHR10799">
    <property type="entry name" value="SNF2/RAD54 HELICASE FAMILY"/>
    <property type="match status" value="1"/>
</dbReference>
<comment type="caution">
    <text evidence="2">The sequence shown here is derived from an EMBL/GenBank/DDBJ whole genome shotgun (WGS) entry which is preliminary data.</text>
</comment>
<dbReference type="EMBL" id="ATBP01000857">
    <property type="protein sequence ID" value="ETR68704.1"/>
    <property type="molecule type" value="Genomic_DNA"/>
</dbReference>
<sequence length="426" mass="48619">MIIPTVGFTFENHPSACVKNSIHASAFNKTGEINTMPFHKPGRLVSYRDREWMVLPSSDPEILKLKPLGGSDHEITGVFLPLNIPGEDITEARFPWPSCDHLGNFETARLLYDASRLLFRNAAGPFRAMGKLSFQPRAYQMVPLVMSLKQKRVRLLIADDVGVGKTIESLIILQELIERGDIQKFAVICPPHLCEQWQKELSDKIDIKAQIIRSSTAASLDRQLPDDRSIFYHLPYQVISIDYIKMGKRRSIFLNDCPECVIVDEAHICTLPEGGSTSQKQRYSLIADIAKDPQKHMLFLTATPHSGKDSEFVSLLGFLNHEFLNYDFANIKQSQRRKIASYFIQRKRKKYSKMDEAKKPHFLNVNQRRLDISSWTTINLFIKNYLILRDKSVSSEKEEKQVVSDIGLLWHCSGGQCPALKLVLRC</sequence>
<evidence type="ECO:0000313" key="3">
    <source>
        <dbReference type="Proteomes" id="UP000189670"/>
    </source>
</evidence>
<dbReference type="InterPro" id="IPR014001">
    <property type="entry name" value="Helicase_ATP-bd"/>
</dbReference>
<dbReference type="GO" id="GO:0004386">
    <property type="term" value="F:helicase activity"/>
    <property type="evidence" value="ECO:0007669"/>
    <property type="project" value="UniProtKB-KW"/>
</dbReference>
<protein>
    <recommendedName>
        <fullName evidence="1">Helicase ATP-binding domain-containing protein</fullName>
    </recommendedName>
</protein>